<dbReference type="Proteomes" id="UP001516464">
    <property type="component" value="Unassembled WGS sequence"/>
</dbReference>
<keyword evidence="2" id="KW-1185">Reference proteome</keyword>
<gene>
    <name evidence="1" type="ORF">TCON_1803</name>
</gene>
<proteinExistence type="predicted"/>
<reference evidence="1 2" key="1">
    <citation type="submission" date="2019-01" db="EMBL/GenBank/DDBJ databases">
        <title>Genomes sequencing and comparative genomics of infectious freshwater microsporidia, Cucumispora dikerogammari and Thelohania contejeani.</title>
        <authorList>
            <person name="Cormier A."/>
            <person name="Giraud I."/>
            <person name="Wattier R."/>
            <person name="Teixeira M."/>
            <person name="Grandjean F."/>
            <person name="Rigaud T."/>
            <person name="Cordaux R."/>
        </authorList>
    </citation>
    <scope>NUCLEOTIDE SEQUENCE [LARGE SCALE GENOMIC DNA]</scope>
    <source>
        <strain evidence="1">T1</strain>
        <tissue evidence="1">Spores</tissue>
    </source>
</reference>
<protein>
    <submittedName>
        <fullName evidence="1">Uncharacterized protein</fullName>
    </submittedName>
</protein>
<sequence>MEEIVKLKKITEENLQIISKLMKHKLEQGIVLTYKEKQMLYTYLTQHISESINPQSVINYIILLLEFPNPIYLNEIKLYLKKHDSKLYTQYAEMFINTRGCYEAFGIMEKKRIPEIPKPKIIELESIEPVFEIRKKKKRDTRMKREIRKKAQSQAFEKIQDVKKKDAEYKRMIEDTYKSINK</sequence>
<evidence type="ECO:0000313" key="1">
    <source>
        <dbReference type="EMBL" id="KAF7682986.1"/>
    </source>
</evidence>
<evidence type="ECO:0000313" key="2">
    <source>
        <dbReference type="Proteomes" id="UP001516464"/>
    </source>
</evidence>
<dbReference type="EMBL" id="SBIQ01000147">
    <property type="protein sequence ID" value="KAF7682986.1"/>
    <property type="molecule type" value="Genomic_DNA"/>
</dbReference>
<name>A0ABQ7HXU1_9MICR</name>
<accession>A0ABQ7HXU1</accession>
<organism evidence="1 2">
    <name type="scientific">Astathelohania contejeani</name>
    <dbReference type="NCBI Taxonomy" id="164912"/>
    <lineage>
        <taxon>Eukaryota</taxon>
        <taxon>Fungi</taxon>
        <taxon>Fungi incertae sedis</taxon>
        <taxon>Microsporidia</taxon>
        <taxon>Astathelohaniidae</taxon>
        <taxon>Astathelohania</taxon>
    </lineage>
</organism>
<comment type="caution">
    <text evidence="1">The sequence shown here is derived from an EMBL/GenBank/DDBJ whole genome shotgun (WGS) entry which is preliminary data.</text>
</comment>